<sequence>MNAPDGGGESAVRRAVTLGRVVGALGTAALAGQAAAWLCVGDPALRSALTWWCAGALVLCFAAVLLVQVSARGTDVRSAYRAAWRLGVGGAPSRRWQAVVPALVGPAYLALLVGLGASALQEAGDAEKISAAGARIVAAPVEAVDPQGKTGKGRYDDYRAVYDVRLPVSGVGGAEAADGRSVRVEVLSSAYLGEGDTLYVAYAPEDLGLRPVADEERSQLEQELAGLPLTFRAWVAVLVAWGAGTLWLAFRAVRGAAGFRAESAAGTPVAVPVAVDGHVQHATAPDGPPGLLLRGDGVEMPFEPAGGSVRAAAAALQGQQGSVLWEPAGEGGDGGADGKAPAVFVAAEGRRLHGSVAVARCRDVEARGQARAVASQASGGRDVDFGPVWPLATRPGVLGLFFLAYALLTPLFVLPHSGGWGVACGVASAAAVGAGFLSHWNRAE</sequence>
<evidence type="ECO:0008006" key="4">
    <source>
        <dbReference type="Google" id="ProtNLM"/>
    </source>
</evidence>
<keyword evidence="1" id="KW-1133">Transmembrane helix</keyword>
<feature type="transmembrane region" description="Helical" evidence="1">
    <location>
        <begin position="397"/>
        <end position="414"/>
    </location>
</feature>
<protein>
    <recommendedName>
        <fullName evidence="4">DUF3592 domain-containing protein</fullName>
    </recommendedName>
</protein>
<feature type="transmembrane region" description="Helical" evidence="1">
    <location>
        <begin position="420"/>
        <end position="440"/>
    </location>
</feature>
<dbReference type="EMBL" id="JAVREQ010000019">
    <property type="protein sequence ID" value="MDT0381013.1"/>
    <property type="molecule type" value="Genomic_DNA"/>
</dbReference>
<keyword evidence="3" id="KW-1185">Reference proteome</keyword>
<evidence type="ECO:0000256" key="1">
    <source>
        <dbReference type="SAM" id="Phobius"/>
    </source>
</evidence>
<evidence type="ECO:0000313" key="2">
    <source>
        <dbReference type="EMBL" id="MDT0381013.1"/>
    </source>
</evidence>
<name>A0ABU2NVK1_9ACTN</name>
<feature type="transmembrane region" description="Helical" evidence="1">
    <location>
        <begin position="98"/>
        <end position="120"/>
    </location>
</feature>
<feature type="transmembrane region" description="Helical" evidence="1">
    <location>
        <begin position="231"/>
        <end position="250"/>
    </location>
</feature>
<organism evidence="2 3">
    <name type="scientific">Streptomyces hazeniae</name>
    <dbReference type="NCBI Taxonomy" id="3075538"/>
    <lineage>
        <taxon>Bacteria</taxon>
        <taxon>Bacillati</taxon>
        <taxon>Actinomycetota</taxon>
        <taxon>Actinomycetes</taxon>
        <taxon>Kitasatosporales</taxon>
        <taxon>Streptomycetaceae</taxon>
        <taxon>Streptomyces</taxon>
    </lineage>
</organism>
<reference evidence="3" key="1">
    <citation type="submission" date="2023-07" db="EMBL/GenBank/DDBJ databases">
        <title>30 novel species of actinomycetes from the DSMZ collection.</title>
        <authorList>
            <person name="Nouioui I."/>
        </authorList>
    </citation>
    <scope>NUCLEOTIDE SEQUENCE [LARGE SCALE GENOMIC DNA]</scope>
    <source>
        <strain evidence="3">DSM 42041</strain>
    </source>
</reference>
<keyword evidence="1" id="KW-0472">Membrane</keyword>
<keyword evidence="1" id="KW-0812">Transmembrane</keyword>
<dbReference type="Proteomes" id="UP001183414">
    <property type="component" value="Unassembled WGS sequence"/>
</dbReference>
<dbReference type="RefSeq" id="WP_311674716.1">
    <property type="nucleotide sequence ID" value="NZ_JAVREQ010000019.1"/>
</dbReference>
<proteinExistence type="predicted"/>
<feature type="transmembrane region" description="Helical" evidence="1">
    <location>
        <begin position="18"/>
        <end position="37"/>
    </location>
</feature>
<feature type="transmembrane region" description="Helical" evidence="1">
    <location>
        <begin position="49"/>
        <end position="71"/>
    </location>
</feature>
<evidence type="ECO:0000313" key="3">
    <source>
        <dbReference type="Proteomes" id="UP001183414"/>
    </source>
</evidence>
<accession>A0ABU2NVK1</accession>
<comment type="caution">
    <text evidence="2">The sequence shown here is derived from an EMBL/GenBank/DDBJ whole genome shotgun (WGS) entry which is preliminary data.</text>
</comment>
<gene>
    <name evidence="2" type="ORF">RM572_19855</name>
</gene>